<dbReference type="AlphaFoldDB" id="A0A0R0KS89"/>
<organism evidence="1">
    <name type="scientific">Glycine max</name>
    <name type="common">Soybean</name>
    <name type="synonym">Glycine hispida</name>
    <dbReference type="NCBI Taxonomy" id="3847"/>
    <lineage>
        <taxon>Eukaryota</taxon>
        <taxon>Viridiplantae</taxon>
        <taxon>Streptophyta</taxon>
        <taxon>Embryophyta</taxon>
        <taxon>Tracheophyta</taxon>
        <taxon>Spermatophyta</taxon>
        <taxon>Magnoliopsida</taxon>
        <taxon>eudicotyledons</taxon>
        <taxon>Gunneridae</taxon>
        <taxon>Pentapetalae</taxon>
        <taxon>rosids</taxon>
        <taxon>fabids</taxon>
        <taxon>Fabales</taxon>
        <taxon>Fabaceae</taxon>
        <taxon>Papilionoideae</taxon>
        <taxon>50 kb inversion clade</taxon>
        <taxon>NPAAA clade</taxon>
        <taxon>indigoferoid/millettioid clade</taxon>
        <taxon>Phaseoleae</taxon>
        <taxon>Glycine</taxon>
        <taxon>Glycine subgen. Soja</taxon>
    </lineage>
</organism>
<dbReference type="Proteomes" id="UP000008827">
    <property type="component" value="Chromosome 3"/>
</dbReference>
<proteinExistence type="predicted"/>
<reference evidence="2" key="2">
    <citation type="submission" date="2018-02" db="UniProtKB">
        <authorList>
            <consortium name="EnsemblPlants"/>
        </authorList>
    </citation>
    <scope>IDENTIFICATION</scope>
    <source>
        <strain evidence="2">Williams 82</strain>
    </source>
</reference>
<dbReference type="EnsemblPlants" id="KRH66095">
    <property type="protein sequence ID" value="KRH66095"/>
    <property type="gene ID" value="GLYMA_03G082200"/>
</dbReference>
<protein>
    <submittedName>
        <fullName evidence="1 2">Uncharacterized protein</fullName>
    </submittedName>
</protein>
<evidence type="ECO:0000313" key="1">
    <source>
        <dbReference type="EMBL" id="KRH66095.1"/>
    </source>
</evidence>
<gene>
    <name evidence="1" type="ORF">GLYMA_03G082200</name>
</gene>
<sequence length="187" mass="21343">METKKGEKGFEKADMVLEDKGEKSIAQEEPTDRRFIVGGLEIEGATIGDSEANKRIVITFNQPTLEMTKLLKPLVFINGDAILNIMPLTTLKKLSKRQDDLIPTNMKMTNFMFFIVDAKLAYLVFLERDWIHSSQCVPSMLHQQLMFYERDQVSSISAYECQFSANVRIAEALFYSPYLSPIQVFGN</sequence>
<name>A0A0R0KS89_SOYBN</name>
<reference evidence="1" key="3">
    <citation type="submission" date="2018-07" db="EMBL/GenBank/DDBJ databases">
        <title>WGS assembly of Glycine max.</title>
        <authorList>
            <person name="Schmutz J."/>
            <person name="Cannon S."/>
            <person name="Schlueter J."/>
            <person name="Ma J."/>
            <person name="Mitros T."/>
            <person name="Nelson W."/>
            <person name="Hyten D."/>
            <person name="Song Q."/>
            <person name="Thelen J."/>
            <person name="Cheng J."/>
            <person name="Xu D."/>
            <person name="Hellsten U."/>
            <person name="May G."/>
            <person name="Yu Y."/>
            <person name="Sakurai T."/>
            <person name="Umezawa T."/>
            <person name="Bhattacharyya M."/>
            <person name="Sandhu D."/>
            <person name="Valliyodan B."/>
            <person name="Lindquist E."/>
            <person name="Peto M."/>
            <person name="Grant D."/>
            <person name="Shu S."/>
            <person name="Goodstein D."/>
            <person name="Barry K."/>
            <person name="Futrell-Griggs M."/>
            <person name="Abernathy B."/>
            <person name="Du J."/>
            <person name="Tian Z."/>
            <person name="Zhu L."/>
            <person name="Gill N."/>
            <person name="Joshi T."/>
            <person name="Libault M."/>
            <person name="Sethuraman A."/>
            <person name="Zhang X."/>
            <person name="Shinozaki K."/>
            <person name="Nguyen H."/>
            <person name="Wing R."/>
            <person name="Cregan P."/>
            <person name="Specht J."/>
            <person name="Grimwood J."/>
            <person name="Rokhsar D."/>
            <person name="Stacey G."/>
            <person name="Shoemaker R."/>
            <person name="Jackson S."/>
        </authorList>
    </citation>
    <scope>NUCLEOTIDE SEQUENCE</scope>
    <source>
        <tissue evidence="1">Callus</tissue>
    </source>
</reference>
<evidence type="ECO:0000313" key="2">
    <source>
        <dbReference type="EnsemblPlants" id="KRH66095"/>
    </source>
</evidence>
<dbReference type="Gramene" id="KRH66095">
    <property type="protein sequence ID" value="KRH66095"/>
    <property type="gene ID" value="GLYMA_03G082200"/>
</dbReference>
<keyword evidence="3" id="KW-1185">Reference proteome</keyword>
<evidence type="ECO:0000313" key="3">
    <source>
        <dbReference type="Proteomes" id="UP000008827"/>
    </source>
</evidence>
<accession>A0A0R0KS89</accession>
<dbReference type="InParanoid" id="A0A0R0KS89"/>
<dbReference type="EMBL" id="CM000836">
    <property type="protein sequence ID" value="KRH66095.1"/>
    <property type="molecule type" value="Genomic_DNA"/>
</dbReference>
<reference evidence="1 2" key="1">
    <citation type="journal article" date="2010" name="Nature">
        <title>Genome sequence of the palaeopolyploid soybean.</title>
        <authorList>
            <person name="Schmutz J."/>
            <person name="Cannon S.B."/>
            <person name="Schlueter J."/>
            <person name="Ma J."/>
            <person name="Mitros T."/>
            <person name="Nelson W."/>
            <person name="Hyten D.L."/>
            <person name="Song Q."/>
            <person name="Thelen J.J."/>
            <person name="Cheng J."/>
            <person name="Xu D."/>
            <person name="Hellsten U."/>
            <person name="May G.D."/>
            <person name="Yu Y."/>
            <person name="Sakurai T."/>
            <person name="Umezawa T."/>
            <person name="Bhattacharyya M.K."/>
            <person name="Sandhu D."/>
            <person name="Valliyodan B."/>
            <person name="Lindquist E."/>
            <person name="Peto M."/>
            <person name="Grant D."/>
            <person name="Shu S."/>
            <person name="Goodstein D."/>
            <person name="Barry K."/>
            <person name="Futrell-Griggs M."/>
            <person name="Abernathy B."/>
            <person name="Du J."/>
            <person name="Tian Z."/>
            <person name="Zhu L."/>
            <person name="Gill N."/>
            <person name="Joshi T."/>
            <person name="Libault M."/>
            <person name="Sethuraman A."/>
            <person name="Zhang X.-C."/>
            <person name="Shinozaki K."/>
            <person name="Nguyen H.T."/>
            <person name="Wing R.A."/>
            <person name="Cregan P."/>
            <person name="Specht J."/>
            <person name="Grimwood J."/>
            <person name="Rokhsar D."/>
            <person name="Stacey G."/>
            <person name="Shoemaker R.C."/>
            <person name="Jackson S.A."/>
        </authorList>
    </citation>
    <scope>NUCLEOTIDE SEQUENCE</scope>
    <source>
        <strain evidence="2">cv. Williams 82</strain>
        <tissue evidence="1">Callus</tissue>
    </source>
</reference>